<gene>
    <name evidence="1" type="ORF">AWB69_03413</name>
</gene>
<protein>
    <submittedName>
        <fullName evidence="1">Uncharacterized protein</fullName>
    </submittedName>
</protein>
<proteinExistence type="predicted"/>
<sequence length="45" mass="5061">MPGCGRRWSIVYRLLPDTRQEWEAASGGTVKLAFTLHEVVIFVIG</sequence>
<dbReference type="Proteomes" id="UP000054683">
    <property type="component" value="Unassembled WGS sequence"/>
</dbReference>
<evidence type="ECO:0000313" key="2">
    <source>
        <dbReference type="Proteomes" id="UP000054683"/>
    </source>
</evidence>
<dbReference type="EMBL" id="FCOK02000020">
    <property type="protein sequence ID" value="SAL35995.1"/>
    <property type="molecule type" value="Genomic_DNA"/>
</dbReference>
<evidence type="ECO:0000313" key="1">
    <source>
        <dbReference type="EMBL" id="SAL35995.1"/>
    </source>
</evidence>
<reference evidence="1 2" key="1">
    <citation type="submission" date="2016-01" db="EMBL/GenBank/DDBJ databases">
        <authorList>
            <person name="Oliw E.H."/>
        </authorList>
    </citation>
    <scope>NUCLEOTIDE SEQUENCE [LARGE SCALE GENOMIC DNA]</scope>
    <source>
        <strain evidence="1">LMG 27134</strain>
    </source>
</reference>
<organism evidence="1 2">
    <name type="scientific">Caballeronia udeis</name>
    <dbReference type="NCBI Taxonomy" id="1232866"/>
    <lineage>
        <taxon>Bacteria</taxon>
        <taxon>Pseudomonadati</taxon>
        <taxon>Pseudomonadota</taxon>
        <taxon>Betaproteobacteria</taxon>
        <taxon>Burkholderiales</taxon>
        <taxon>Burkholderiaceae</taxon>
        <taxon>Caballeronia</taxon>
    </lineage>
</organism>
<accession>A0A158GV72</accession>
<name>A0A158GV72_9BURK</name>
<dbReference type="AlphaFoldDB" id="A0A158GV72"/>